<proteinExistence type="predicted"/>
<sequence>MRCDPNDDAIPVLYSANMTSNSSSFISLFTIKSVSLSLHNTRWFCNAEFNANTGFLESSRFDLHVFSLPELPVCDEIKLLNKSNIQVYCWTNKVFPGSVCLFNVKTN</sequence>
<protein>
    <submittedName>
        <fullName evidence="1">Uncharacterized protein</fullName>
    </submittedName>
</protein>
<dbReference type="AlphaFoldDB" id="A0AAV2IJU0"/>
<dbReference type="Proteomes" id="UP001497497">
    <property type="component" value="Unassembled WGS sequence"/>
</dbReference>
<name>A0AAV2IJU0_LYMST</name>
<evidence type="ECO:0000313" key="2">
    <source>
        <dbReference type="Proteomes" id="UP001497497"/>
    </source>
</evidence>
<organism evidence="1 2">
    <name type="scientific">Lymnaea stagnalis</name>
    <name type="common">Great pond snail</name>
    <name type="synonym">Helix stagnalis</name>
    <dbReference type="NCBI Taxonomy" id="6523"/>
    <lineage>
        <taxon>Eukaryota</taxon>
        <taxon>Metazoa</taxon>
        <taxon>Spiralia</taxon>
        <taxon>Lophotrochozoa</taxon>
        <taxon>Mollusca</taxon>
        <taxon>Gastropoda</taxon>
        <taxon>Heterobranchia</taxon>
        <taxon>Euthyneura</taxon>
        <taxon>Panpulmonata</taxon>
        <taxon>Hygrophila</taxon>
        <taxon>Lymnaeoidea</taxon>
        <taxon>Lymnaeidae</taxon>
        <taxon>Lymnaea</taxon>
    </lineage>
</organism>
<keyword evidence="2" id="KW-1185">Reference proteome</keyword>
<comment type="caution">
    <text evidence="1">The sequence shown here is derived from an EMBL/GenBank/DDBJ whole genome shotgun (WGS) entry which is preliminary data.</text>
</comment>
<gene>
    <name evidence="1" type="ORF">GSLYS_00019908001</name>
</gene>
<accession>A0AAV2IJU0</accession>
<feature type="non-terminal residue" evidence="1">
    <location>
        <position position="107"/>
    </location>
</feature>
<reference evidence="1 2" key="1">
    <citation type="submission" date="2024-04" db="EMBL/GenBank/DDBJ databases">
        <authorList>
            <consortium name="Genoscope - CEA"/>
            <person name="William W."/>
        </authorList>
    </citation>
    <scope>NUCLEOTIDE SEQUENCE [LARGE SCALE GENOMIC DNA]</scope>
</reference>
<evidence type="ECO:0000313" key="1">
    <source>
        <dbReference type="EMBL" id="CAL1546531.1"/>
    </source>
</evidence>
<dbReference type="EMBL" id="CAXITT010000824">
    <property type="protein sequence ID" value="CAL1546531.1"/>
    <property type="molecule type" value="Genomic_DNA"/>
</dbReference>